<dbReference type="EMBL" id="HACA01000001">
    <property type="protein sequence ID" value="CDW17362.1"/>
    <property type="molecule type" value="Transcribed_RNA"/>
</dbReference>
<name>A0A0K2SVG6_LEPSM</name>
<proteinExistence type="predicted"/>
<protein>
    <submittedName>
        <fullName evidence="1">Uncharacterized protein</fullName>
    </submittedName>
</protein>
<accession>A0A0K2SVG6</accession>
<evidence type="ECO:0000313" key="1">
    <source>
        <dbReference type="EMBL" id="CDW17362.1"/>
    </source>
</evidence>
<dbReference type="AlphaFoldDB" id="A0A0K2SVG6"/>
<organism evidence="1">
    <name type="scientific">Lepeophtheirus salmonis</name>
    <name type="common">Salmon louse</name>
    <name type="synonym">Caligus salmonis</name>
    <dbReference type="NCBI Taxonomy" id="72036"/>
    <lineage>
        <taxon>Eukaryota</taxon>
        <taxon>Metazoa</taxon>
        <taxon>Ecdysozoa</taxon>
        <taxon>Arthropoda</taxon>
        <taxon>Crustacea</taxon>
        <taxon>Multicrustacea</taxon>
        <taxon>Hexanauplia</taxon>
        <taxon>Copepoda</taxon>
        <taxon>Siphonostomatoida</taxon>
        <taxon>Caligidae</taxon>
        <taxon>Lepeophtheirus</taxon>
    </lineage>
</organism>
<reference evidence="1" key="1">
    <citation type="submission" date="2014-05" db="EMBL/GenBank/DDBJ databases">
        <authorList>
            <person name="Chronopoulou M."/>
        </authorList>
    </citation>
    <scope>NUCLEOTIDE SEQUENCE</scope>
    <source>
        <tissue evidence="1">Whole organism</tissue>
    </source>
</reference>
<sequence length="60" mass="6984">MVGRKLVRNPTTRCLGSPYLKATYPENNYVWTQESKPSYTSTKCQKFCTDNKADFWSNDI</sequence>